<reference evidence="2 3" key="1">
    <citation type="submission" date="2020-08" db="EMBL/GenBank/DDBJ databases">
        <title>Plant Genome Project.</title>
        <authorList>
            <person name="Zhang R.-G."/>
        </authorList>
    </citation>
    <scope>NUCLEOTIDE SEQUENCE [LARGE SCALE GENOMIC DNA]</scope>
    <source>
        <tissue evidence="2">Rhizome</tissue>
    </source>
</reference>
<dbReference type="AlphaFoldDB" id="A0A8J5KSU1"/>
<evidence type="ECO:0008006" key="4">
    <source>
        <dbReference type="Google" id="ProtNLM"/>
    </source>
</evidence>
<dbReference type="EMBL" id="JACMSC010000011">
    <property type="protein sequence ID" value="KAG6499013.1"/>
    <property type="molecule type" value="Genomic_DNA"/>
</dbReference>
<keyword evidence="1" id="KW-0472">Membrane</keyword>
<evidence type="ECO:0000313" key="3">
    <source>
        <dbReference type="Proteomes" id="UP000734854"/>
    </source>
</evidence>
<keyword evidence="1" id="KW-1133">Transmembrane helix</keyword>
<feature type="transmembrane region" description="Helical" evidence="1">
    <location>
        <begin position="107"/>
        <end position="127"/>
    </location>
</feature>
<dbReference type="PANTHER" id="PTHR33306:SF7">
    <property type="entry name" value="EXPRESSED PROTEIN"/>
    <property type="match status" value="1"/>
</dbReference>
<organism evidence="2 3">
    <name type="scientific">Zingiber officinale</name>
    <name type="common">Ginger</name>
    <name type="synonym">Amomum zingiber</name>
    <dbReference type="NCBI Taxonomy" id="94328"/>
    <lineage>
        <taxon>Eukaryota</taxon>
        <taxon>Viridiplantae</taxon>
        <taxon>Streptophyta</taxon>
        <taxon>Embryophyta</taxon>
        <taxon>Tracheophyta</taxon>
        <taxon>Spermatophyta</taxon>
        <taxon>Magnoliopsida</taxon>
        <taxon>Liliopsida</taxon>
        <taxon>Zingiberales</taxon>
        <taxon>Zingiberaceae</taxon>
        <taxon>Zingiber</taxon>
    </lineage>
</organism>
<evidence type="ECO:0000256" key="1">
    <source>
        <dbReference type="SAM" id="Phobius"/>
    </source>
</evidence>
<gene>
    <name evidence="2" type="ORF">ZIOFF_038769</name>
</gene>
<protein>
    <recommendedName>
        <fullName evidence="4">Transmembrane protein</fullName>
    </recommendedName>
</protein>
<sequence length="133" mass="15516">MAYDPRRGYSSSALVEGFTLSPPPYPVLLVLLMVLLLLGLSWFFDYETFVEEAEEQMSWLLLLLPVLLVFLIRWVSSMESLDEAFYGVFFPGHHRRRGYYDYGGQKFGRQVILVFILFFVPAYSTFIDCQVVY</sequence>
<name>A0A8J5KSU1_ZINOF</name>
<accession>A0A8J5KSU1</accession>
<evidence type="ECO:0000313" key="2">
    <source>
        <dbReference type="EMBL" id="KAG6499013.1"/>
    </source>
</evidence>
<keyword evidence="1" id="KW-0812">Transmembrane</keyword>
<comment type="caution">
    <text evidence="2">The sequence shown here is derived from an EMBL/GenBank/DDBJ whole genome shotgun (WGS) entry which is preliminary data.</text>
</comment>
<feature type="transmembrane region" description="Helical" evidence="1">
    <location>
        <begin position="57"/>
        <end position="76"/>
    </location>
</feature>
<dbReference type="Proteomes" id="UP000734854">
    <property type="component" value="Unassembled WGS sequence"/>
</dbReference>
<proteinExistence type="predicted"/>
<keyword evidence="3" id="KW-1185">Reference proteome</keyword>
<dbReference type="PANTHER" id="PTHR33306">
    <property type="entry name" value="EXPRESSED PROTEIN-RELATED-RELATED"/>
    <property type="match status" value="1"/>
</dbReference>
<feature type="transmembrane region" description="Helical" evidence="1">
    <location>
        <begin position="25"/>
        <end position="45"/>
    </location>
</feature>